<protein>
    <submittedName>
        <fullName evidence="2">Uncharacterized protein</fullName>
    </submittedName>
</protein>
<dbReference type="HOGENOM" id="CLU_1679169_0_0_1"/>
<feature type="region of interest" description="Disordered" evidence="1">
    <location>
        <begin position="34"/>
        <end position="58"/>
    </location>
</feature>
<evidence type="ECO:0000313" key="2">
    <source>
        <dbReference type="EMBL" id="AEO55586.1"/>
    </source>
</evidence>
<dbReference type="RefSeq" id="XP_003660831.1">
    <property type="nucleotide sequence ID" value="XM_003660783.1"/>
</dbReference>
<reference evidence="2 3" key="1">
    <citation type="journal article" date="2011" name="Nat. Biotechnol.">
        <title>Comparative genomic analysis of the thermophilic biomass-degrading fungi Myceliophthora thermophila and Thielavia terrestris.</title>
        <authorList>
            <person name="Berka R.M."/>
            <person name="Grigoriev I.V."/>
            <person name="Otillar R."/>
            <person name="Salamov A."/>
            <person name="Grimwood J."/>
            <person name="Reid I."/>
            <person name="Ishmael N."/>
            <person name="John T."/>
            <person name="Darmond C."/>
            <person name="Moisan M.-C."/>
            <person name="Henrissat B."/>
            <person name="Coutinho P.M."/>
            <person name="Lombard V."/>
            <person name="Natvig D.O."/>
            <person name="Lindquist E."/>
            <person name="Schmutz J."/>
            <person name="Lucas S."/>
            <person name="Harris P."/>
            <person name="Powlowski J."/>
            <person name="Bellemare A."/>
            <person name="Taylor D."/>
            <person name="Butler G."/>
            <person name="de Vries R.P."/>
            <person name="Allijn I.E."/>
            <person name="van den Brink J."/>
            <person name="Ushinsky S."/>
            <person name="Storms R."/>
            <person name="Powell A.J."/>
            <person name="Paulsen I.T."/>
            <person name="Elbourne L.D.H."/>
            <person name="Baker S.E."/>
            <person name="Magnuson J."/>
            <person name="LaBoissiere S."/>
            <person name="Clutterbuck A.J."/>
            <person name="Martinez D."/>
            <person name="Wogulis M."/>
            <person name="de Leon A.L."/>
            <person name="Rey M.W."/>
            <person name="Tsang A."/>
        </authorList>
    </citation>
    <scope>NUCLEOTIDE SEQUENCE [LARGE SCALE GENOMIC DNA]</scope>
    <source>
        <strain evidence="3">ATCC 42464 / BCRC 31852 / DSM 1799</strain>
    </source>
</reference>
<dbReference type="AlphaFoldDB" id="G2Q6L3"/>
<dbReference type="VEuPathDB" id="FungiDB:MYCTH_2124533"/>
<sequence>MTDQDSGLRHSRFQAIVTELDLSLGLALIFDGRLPSSLSQPNPSRQYKPRPDPDSDLAPTLHLFVDTTRTEAWQQEREQAEAHPYGAHGCRSTINAHQVQEKRTIEASSPPAYPQKTVNEEKTGSVVLPVVYHVAAAPERAKAAQDAWVELSTGKSV</sequence>
<dbReference type="InParanoid" id="G2Q6L3"/>
<proteinExistence type="predicted"/>
<feature type="compositionally biased region" description="Polar residues" evidence="1">
    <location>
        <begin position="36"/>
        <end position="45"/>
    </location>
</feature>
<gene>
    <name evidence="2" type="ORF">MYCTH_2124533</name>
</gene>
<dbReference type="KEGG" id="mtm:MYCTH_2124533"/>
<dbReference type="Proteomes" id="UP000007322">
    <property type="component" value="Chromosome 1"/>
</dbReference>
<dbReference type="GeneID" id="11513159"/>
<name>G2Q6L3_THET4</name>
<evidence type="ECO:0000256" key="1">
    <source>
        <dbReference type="SAM" id="MobiDB-lite"/>
    </source>
</evidence>
<accession>G2Q6L3</accession>
<feature type="region of interest" description="Disordered" evidence="1">
    <location>
        <begin position="100"/>
        <end position="120"/>
    </location>
</feature>
<evidence type="ECO:0000313" key="3">
    <source>
        <dbReference type="Proteomes" id="UP000007322"/>
    </source>
</evidence>
<keyword evidence="3" id="KW-1185">Reference proteome</keyword>
<organism evidence="2 3">
    <name type="scientific">Thermothelomyces thermophilus (strain ATCC 42464 / BCRC 31852 / DSM 1799)</name>
    <name type="common">Sporotrichum thermophile</name>
    <dbReference type="NCBI Taxonomy" id="573729"/>
    <lineage>
        <taxon>Eukaryota</taxon>
        <taxon>Fungi</taxon>
        <taxon>Dikarya</taxon>
        <taxon>Ascomycota</taxon>
        <taxon>Pezizomycotina</taxon>
        <taxon>Sordariomycetes</taxon>
        <taxon>Sordariomycetidae</taxon>
        <taxon>Sordariales</taxon>
        <taxon>Chaetomiaceae</taxon>
        <taxon>Thermothelomyces</taxon>
    </lineage>
</organism>
<dbReference type="EMBL" id="CP003002">
    <property type="protein sequence ID" value="AEO55586.1"/>
    <property type="molecule type" value="Genomic_DNA"/>
</dbReference>